<keyword evidence="4" id="KW-1185">Reference proteome</keyword>
<protein>
    <recommendedName>
        <fullName evidence="5">Tat (Twin-arginine translocation) pathway signal sequence</fullName>
    </recommendedName>
</protein>
<feature type="transmembrane region" description="Helical" evidence="2">
    <location>
        <begin position="288"/>
        <end position="308"/>
    </location>
</feature>
<proteinExistence type="predicted"/>
<evidence type="ECO:0000256" key="2">
    <source>
        <dbReference type="SAM" id="Phobius"/>
    </source>
</evidence>
<keyword evidence="2" id="KW-0472">Membrane</keyword>
<dbReference type="AlphaFoldDB" id="A0A931I6B0"/>
<keyword evidence="2" id="KW-0812">Transmembrane</keyword>
<feature type="region of interest" description="Disordered" evidence="1">
    <location>
        <begin position="1"/>
        <end position="20"/>
    </location>
</feature>
<comment type="caution">
    <text evidence="3">The sequence shown here is derived from an EMBL/GenBank/DDBJ whole genome shotgun (WGS) entry which is preliminary data.</text>
</comment>
<name>A0A931I6B0_9NOCA</name>
<evidence type="ECO:0008006" key="5">
    <source>
        <dbReference type="Google" id="ProtNLM"/>
    </source>
</evidence>
<evidence type="ECO:0000313" key="4">
    <source>
        <dbReference type="Proteomes" id="UP000655751"/>
    </source>
</evidence>
<evidence type="ECO:0000313" key="3">
    <source>
        <dbReference type="EMBL" id="MBH0775001.1"/>
    </source>
</evidence>
<feature type="transmembrane region" description="Helical" evidence="2">
    <location>
        <begin position="69"/>
        <end position="92"/>
    </location>
</feature>
<dbReference type="RefSeq" id="WP_196147329.1">
    <property type="nucleotide sequence ID" value="NZ_JADMLG010000001.1"/>
</dbReference>
<sequence length="328" mass="34971">MTLPFGARTRVTSDPDVDSDDTDRWDVLLRDHFRTHSADEVRDSRVGSRATERPITLPQRPAPSPTRGLGVATAILLTEAIVLALAFVFAPAPAAAARSGMRFTDESDLRAAFRAEFAAYWNSPRSGFPTGLGDIVDYWFHYHITKAVMAALLVIVCATLGIALWRTMAKTRRSRLFSTSAAALLTCCGAFALILTLANIQGATAPFASLLPMLTDTAPDPRLTDTLNQLDQQLAAGDHTPALTVIVADFTRYHLVMAVLAAATAVALCVVGAKFWRVTARSAAGRRGRGLAAFTLLLAAALAVVAVANTTTTADPVPALQDALAGRW</sequence>
<feature type="transmembrane region" description="Helical" evidence="2">
    <location>
        <begin position="177"/>
        <end position="200"/>
    </location>
</feature>
<reference evidence="3" key="1">
    <citation type="submission" date="2020-11" db="EMBL/GenBank/DDBJ databases">
        <title>Nocardia NEAU-351.nov., a novel actinomycete isolated from the cow dung.</title>
        <authorList>
            <person name="Zhang X."/>
        </authorList>
    </citation>
    <scope>NUCLEOTIDE SEQUENCE</scope>
    <source>
        <strain evidence="3">NEAU-351</strain>
    </source>
</reference>
<organism evidence="3 4">
    <name type="scientific">Nocardia bovistercoris</name>
    <dbReference type="NCBI Taxonomy" id="2785916"/>
    <lineage>
        <taxon>Bacteria</taxon>
        <taxon>Bacillati</taxon>
        <taxon>Actinomycetota</taxon>
        <taxon>Actinomycetes</taxon>
        <taxon>Mycobacteriales</taxon>
        <taxon>Nocardiaceae</taxon>
        <taxon>Nocardia</taxon>
    </lineage>
</organism>
<feature type="transmembrane region" description="Helical" evidence="2">
    <location>
        <begin position="253"/>
        <end position="276"/>
    </location>
</feature>
<feature type="transmembrane region" description="Helical" evidence="2">
    <location>
        <begin position="147"/>
        <end position="165"/>
    </location>
</feature>
<feature type="compositionally biased region" description="Basic and acidic residues" evidence="1">
    <location>
        <begin position="40"/>
        <end position="52"/>
    </location>
</feature>
<dbReference type="Proteomes" id="UP000655751">
    <property type="component" value="Unassembled WGS sequence"/>
</dbReference>
<gene>
    <name evidence="3" type="ORF">IT779_01710</name>
</gene>
<feature type="region of interest" description="Disordered" evidence="1">
    <location>
        <begin position="40"/>
        <end position="64"/>
    </location>
</feature>
<evidence type="ECO:0000256" key="1">
    <source>
        <dbReference type="SAM" id="MobiDB-lite"/>
    </source>
</evidence>
<keyword evidence="2" id="KW-1133">Transmembrane helix</keyword>
<dbReference type="EMBL" id="JADMLG010000001">
    <property type="protein sequence ID" value="MBH0775001.1"/>
    <property type="molecule type" value="Genomic_DNA"/>
</dbReference>
<accession>A0A931I6B0</accession>